<dbReference type="AlphaFoldDB" id="A0A670YBQ3"/>
<reference evidence="1" key="1">
    <citation type="submission" date="2025-08" db="UniProtKB">
        <authorList>
            <consortium name="Ensembl"/>
        </authorList>
    </citation>
    <scope>IDENTIFICATION</scope>
</reference>
<organism evidence="1 2">
    <name type="scientific">Pseudonaja textilis</name>
    <name type="common">Eastern brown snake</name>
    <dbReference type="NCBI Taxonomy" id="8673"/>
    <lineage>
        <taxon>Eukaryota</taxon>
        <taxon>Metazoa</taxon>
        <taxon>Chordata</taxon>
        <taxon>Craniata</taxon>
        <taxon>Vertebrata</taxon>
        <taxon>Euteleostomi</taxon>
        <taxon>Lepidosauria</taxon>
        <taxon>Squamata</taxon>
        <taxon>Bifurcata</taxon>
        <taxon>Unidentata</taxon>
        <taxon>Episquamata</taxon>
        <taxon>Toxicofera</taxon>
        <taxon>Serpentes</taxon>
        <taxon>Colubroidea</taxon>
        <taxon>Elapidae</taxon>
        <taxon>Hydrophiinae</taxon>
        <taxon>Pseudonaja</taxon>
    </lineage>
</organism>
<protein>
    <submittedName>
        <fullName evidence="1">Uncharacterized protein</fullName>
    </submittedName>
</protein>
<evidence type="ECO:0000313" key="1">
    <source>
        <dbReference type="Ensembl" id="ENSPTXP00000006045.1"/>
    </source>
</evidence>
<dbReference type="OMA" id="CLHEFTE"/>
<keyword evidence="2" id="KW-1185">Reference proteome</keyword>
<name>A0A670YBQ3_PSETE</name>
<evidence type="ECO:0000313" key="2">
    <source>
        <dbReference type="Proteomes" id="UP000472273"/>
    </source>
</evidence>
<reference evidence="1" key="2">
    <citation type="submission" date="2025-09" db="UniProtKB">
        <authorList>
            <consortium name="Ensembl"/>
        </authorList>
    </citation>
    <scope>IDENTIFICATION</scope>
</reference>
<dbReference type="GeneTree" id="ENSGT01150000287393"/>
<proteinExistence type="predicted"/>
<sequence>RIHELLLELHGFPGGLFVGGSLQVSPELPLFLHPNEVALLACICHLGVFYICLHEFTEQFNKHTQLLQVPSLPSLCGGLWHWFFLCLLTLAV</sequence>
<dbReference type="Ensembl" id="ENSPTXT00000006242.1">
    <property type="protein sequence ID" value="ENSPTXP00000006045.1"/>
    <property type="gene ID" value="ENSPTXG00000004422.1"/>
</dbReference>
<accession>A0A670YBQ3</accession>
<dbReference type="Proteomes" id="UP000472273">
    <property type="component" value="Unplaced"/>
</dbReference>